<evidence type="ECO:0000313" key="7">
    <source>
        <dbReference type="EMBL" id="UZE97523.1"/>
    </source>
</evidence>
<organism evidence="7 8">
    <name type="scientific">Alkalimarinus alittae</name>
    <dbReference type="NCBI Taxonomy" id="2961619"/>
    <lineage>
        <taxon>Bacteria</taxon>
        <taxon>Pseudomonadati</taxon>
        <taxon>Pseudomonadota</taxon>
        <taxon>Gammaproteobacteria</taxon>
        <taxon>Alteromonadales</taxon>
        <taxon>Alteromonadaceae</taxon>
        <taxon>Alkalimarinus</taxon>
    </lineage>
</organism>
<accession>A0ABY6N5Y3</accession>
<evidence type="ECO:0000256" key="4">
    <source>
        <dbReference type="ARBA" id="ARBA00022989"/>
    </source>
</evidence>
<dbReference type="InterPro" id="IPR005171">
    <property type="entry name" value="Cyt_c_oxidase_su4_prok"/>
</dbReference>
<dbReference type="EMBL" id="CP100390">
    <property type="protein sequence ID" value="UZE97523.1"/>
    <property type="molecule type" value="Genomic_DNA"/>
</dbReference>
<gene>
    <name evidence="7" type="ORF">NKI27_07215</name>
</gene>
<evidence type="ECO:0000256" key="3">
    <source>
        <dbReference type="ARBA" id="ARBA00022692"/>
    </source>
</evidence>
<evidence type="ECO:0000256" key="1">
    <source>
        <dbReference type="ARBA" id="ARBA00004651"/>
    </source>
</evidence>
<name>A0ABY6N5Y3_9ALTE</name>
<dbReference type="Proteomes" id="UP001163739">
    <property type="component" value="Chromosome"/>
</dbReference>
<keyword evidence="3 6" id="KW-0812">Transmembrane</keyword>
<dbReference type="Pfam" id="PF03626">
    <property type="entry name" value="COX4_pro"/>
    <property type="match status" value="1"/>
</dbReference>
<keyword evidence="8" id="KW-1185">Reference proteome</keyword>
<dbReference type="RefSeq" id="WP_265048997.1">
    <property type="nucleotide sequence ID" value="NZ_CP100390.1"/>
</dbReference>
<evidence type="ECO:0000256" key="6">
    <source>
        <dbReference type="SAM" id="Phobius"/>
    </source>
</evidence>
<keyword evidence="4 6" id="KW-1133">Transmembrane helix</keyword>
<evidence type="ECO:0000256" key="2">
    <source>
        <dbReference type="ARBA" id="ARBA00022475"/>
    </source>
</evidence>
<evidence type="ECO:0000313" key="8">
    <source>
        <dbReference type="Proteomes" id="UP001163739"/>
    </source>
</evidence>
<protein>
    <submittedName>
        <fullName evidence="7">Cytochrome C oxidase subunit IV family protein</fullName>
    </submittedName>
</protein>
<proteinExistence type="predicted"/>
<sequence length="86" mass="9727">MMQLTSRKLTSTWVLLIVLTLISAGLGTLEISQNLLISLVLLTVLIKNYQIIDVFMELKHAPLLWRVLMQLFTLFIVVAVGLSLFI</sequence>
<feature type="transmembrane region" description="Helical" evidence="6">
    <location>
        <begin position="63"/>
        <end position="85"/>
    </location>
</feature>
<comment type="subcellular location">
    <subcellularLocation>
        <location evidence="1">Cell membrane</location>
        <topology evidence="1">Multi-pass membrane protein</topology>
    </subcellularLocation>
</comment>
<keyword evidence="2" id="KW-1003">Cell membrane</keyword>
<evidence type="ECO:0000256" key="5">
    <source>
        <dbReference type="ARBA" id="ARBA00023136"/>
    </source>
</evidence>
<reference evidence="7" key="1">
    <citation type="submission" date="2022-06" db="EMBL/GenBank/DDBJ databases">
        <title>Alkalimarinus sp. nov., isolated from gut of a Alitta virens.</title>
        <authorList>
            <person name="Yang A.I."/>
            <person name="Shin N.-R."/>
        </authorList>
    </citation>
    <scope>NUCLEOTIDE SEQUENCE</scope>
    <source>
        <strain evidence="7">A2M4</strain>
    </source>
</reference>
<keyword evidence="5 6" id="KW-0472">Membrane</keyword>